<comment type="caution">
    <text evidence="11">The sequence shown here is derived from an EMBL/GenBank/DDBJ whole genome shotgun (WGS) entry which is preliminary data.</text>
</comment>
<evidence type="ECO:0000256" key="7">
    <source>
        <dbReference type="HAMAP-Rule" id="MF_00961"/>
    </source>
</evidence>
<dbReference type="PRINTS" id="PR00046">
    <property type="entry name" value="SIGMA70FCT"/>
</dbReference>
<dbReference type="FunFam" id="1.20.120.1810:FF:000001">
    <property type="entry name" value="RNA polymerase sigma factor RpoH"/>
    <property type="match status" value="1"/>
</dbReference>
<sequence>MTHALNFPVPAAGSIDQYIQSVNRMPLLSEREEVELATRLRDEGDVEAARKLVLSHLRVVVAIARGYLGYGLPHADLIQEGNVGLMKAVKRFDPSRGVRLVSFAIHWIKAEIHEYILKNWRLVKIATTKAQRKLFFNLRSLKQDSGTLNVDEVEAVAAQLKVKPEEVVEMETRLGGRDIPLEGSGDDEDDRYAPIAYLPDPHAEPSEVLAQAQLARLQDVGLREALGSLDERSRAIVERRWLSEGETATLHELAAEYGVSAERIRQIEAKAMQKMRGLLADAR</sequence>
<dbReference type="Gene3D" id="1.20.140.160">
    <property type="match status" value="1"/>
</dbReference>
<dbReference type="PROSITE" id="PS00715">
    <property type="entry name" value="SIGMA70_1"/>
    <property type="match status" value="1"/>
</dbReference>
<feature type="domain" description="RNA polymerase sigma-70" evidence="9">
    <location>
        <begin position="76"/>
        <end position="89"/>
    </location>
</feature>
<protein>
    <recommendedName>
        <fullName evidence="7 8">RNA polymerase sigma factor RpoH</fullName>
    </recommendedName>
    <alternativeName>
        <fullName evidence="7">RNA polymerase sigma-32 factor</fullName>
    </alternativeName>
</protein>
<reference evidence="11 12" key="1">
    <citation type="submission" date="2018-03" db="EMBL/GenBank/DDBJ databases">
        <authorList>
            <person name="Keele B.F."/>
        </authorList>
    </citation>
    <scope>NUCLEOTIDE SEQUENCE [LARGE SCALE GENOMIC DNA]</scope>
    <source>
        <strain evidence="11 12">D20</strain>
    </source>
</reference>
<dbReference type="InterPro" id="IPR014284">
    <property type="entry name" value="RNA_pol_sigma-70_dom"/>
</dbReference>
<dbReference type="InterPro" id="IPR012759">
    <property type="entry name" value="RNA_pol_sigma_RpoH_proteobac"/>
</dbReference>
<dbReference type="RefSeq" id="WP_107494686.1">
    <property type="nucleotide sequence ID" value="NZ_PZKC01000017.1"/>
</dbReference>
<evidence type="ECO:0000256" key="6">
    <source>
        <dbReference type="ARBA" id="ARBA00023163"/>
    </source>
</evidence>
<dbReference type="NCBIfam" id="TIGR02937">
    <property type="entry name" value="sigma70-ECF"/>
    <property type="match status" value="1"/>
</dbReference>
<proteinExistence type="inferred from homology"/>
<dbReference type="FunFam" id="1.10.10.10:FF:000285">
    <property type="entry name" value="RNA polymerase sigma factor RpoH"/>
    <property type="match status" value="1"/>
</dbReference>
<dbReference type="GO" id="GO:0003677">
    <property type="term" value="F:DNA binding"/>
    <property type="evidence" value="ECO:0007669"/>
    <property type="project" value="UniProtKB-UniRule"/>
</dbReference>
<evidence type="ECO:0000259" key="9">
    <source>
        <dbReference type="PROSITE" id="PS00715"/>
    </source>
</evidence>
<dbReference type="GO" id="GO:0009408">
    <property type="term" value="P:response to heat"/>
    <property type="evidence" value="ECO:0007669"/>
    <property type="project" value="UniProtKB-UniRule"/>
</dbReference>
<comment type="similarity">
    <text evidence="7">Belongs to the sigma-70 factor family. RpoH subfamily.</text>
</comment>
<dbReference type="EMBL" id="PZKC01000017">
    <property type="protein sequence ID" value="PTD95155.1"/>
    <property type="molecule type" value="Genomic_DNA"/>
</dbReference>
<keyword evidence="5 7" id="KW-0238">DNA-binding</keyword>
<dbReference type="Proteomes" id="UP000241193">
    <property type="component" value="Unassembled WGS sequence"/>
</dbReference>
<reference evidence="11 12" key="2">
    <citation type="submission" date="2018-04" db="EMBL/GenBank/DDBJ databases">
        <title>Thauera lacus sp. nov., isolated from an saline lake in Inner Mongolia, China.</title>
        <authorList>
            <person name="Liang Q.-Y."/>
        </authorList>
    </citation>
    <scope>NUCLEOTIDE SEQUENCE [LARGE SCALE GENOMIC DNA]</scope>
    <source>
        <strain evidence="11 12">D20</strain>
    </source>
</reference>
<dbReference type="Pfam" id="PF04542">
    <property type="entry name" value="Sigma70_r2"/>
    <property type="match status" value="1"/>
</dbReference>
<evidence type="ECO:0000256" key="8">
    <source>
        <dbReference type="NCBIfam" id="TIGR02392"/>
    </source>
</evidence>
<dbReference type="Pfam" id="PF00140">
    <property type="entry name" value="Sigma70_r1_2"/>
    <property type="match status" value="1"/>
</dbReference>
<evidence type="ECO:0000256" key="2">
    <source>
        <dbReference type="ARBA" id="ARBA00023015"/>
    </source>
</evidence>
<name>A0A2T4IBJ3_9RHOO</name>
<evidence type="ECO:0000313" key="11">
    <source>
        <dbReference type="EMBL" id="PTD95155.1"/>
    </source>
</evidence>
<accession>A0A2T4IBJ3</accession>
<keyword evidence="12" id="KW-1185">Reference proteome</keyword>
<evidence type="ECO:0000256" key="5">
    <source>
        <dbReference type="ARBA" id="ARBA00023125"/>
    </source>
</evidence>
<keyword evidence="3 7" id="KW-0346">Stress response</keyword>
<feature type="region of interest" description="Sigma-70 factor domain-2" evidence="7">
    <location>
        <begin position="52"/>
        <end position="121"/>
    </location>
</feature>
<dbReference type="InterPro" id="IPR007630">
    <property type="entry name" value="RNA_pol_sigma70_r4"/>
</dbReference>
<dbReference type="InterPro" id="IPR050813">
    <property type="entry name" value="Sigma-70_Factor"/>
</dbReference>
<dbReference type="NCBIfam" id="NF005143">
    <property type="entry name" value="PRK06596.1"/>
    <property type="match status" value="1"/>
</dbReference>
<dbReference type="CDD" id="cd06171">
    <property type="entry name" value="Sigma70_r4"/>
    <property type="match status" value="1"/>
</dbReference>
<dbReference type="InterPro" id="IPR000943">
    <property type="entry name" value="RNA_pol_sigma70"/>
</dbReference>
<feature type="short sequence motif" description="Interaction with polymerase core subunit RpoC" evidence="7">
    <location>
        <begin position="76"/>
        <end position="79"/>
    </location>
</feature>
<evidence type="ECO:0000259" key="10">
    <source>
        <dbReference type="PROSITE" id="PS00716"/>
    </source>
</evidence>
<dbReference type="InterPro" id="IPR013324">
    <property type="entry name" value="RNA_pol_sigma_r3/r4-like"/>
</dbReference>
<feature type="domain" description="RNA polymerase sigma-70" evidence="10">
    <location>
        <begin position="249"/>
        <end position="275"/>
    </location>
</feature>
<evidence type="ECO:0000256" key="4">
    <source>
        <dbReference type="ARBA" id="ARBA00023082"/>
    </source>
</evidence>
<keyword evidence="4 7" id="KW-0731">Sigma factor</keyword>
<dbReference type="PANTHER" id="PTHR30376:SF3">
    <property type="entry name" value="RNA POLYMERASE SIGMA FACTOR RPOH"/>
    <property type="match status" value="1"/>
</dbReference>
<evidence type="ECO:0000313" key="12">
    <source>
        <dbReference type="Proteomes" id="UP000241193"/>
    </source>
</evidence>
<dbReference type="HAMAP" id="MF_00961">
    <property type="entry name" value="Sigma70_RpoH"/>
    <property type="match status" value="1"/>
</dbReference>
<gene>
    <name evidence="7 11" type="primary">rpoH</name>
    <name evidence="11" type="ORF">C8261_15740</name>
</gene>
<dbReference type="OrthoDB" id="9809557at2"/>
<dbReference type="GO" id="GO:0016987">
    <property type="term" value="F:sigma factor activity"/>
    <property type="evidence" value="ECO:0007669"/>
    <property type="project" value="UniProtKB-UniRule"/>
</dbReference>
<comment type="function">
    <text evidence="7">Sigma factors are initiation factors that promote the attachment of RNA polymerase to specific initiation sites and are then released. This sigma factor is involved in regulation of expression of heat shock genes.</text>
</comment>
<evidence type="ECO:0000256" key="3">
    <source>
        <dbReference type="ARBA" id="ARBA00023016"/>
    </source>
</evidence>
<dbReference type="InterPro" id="IPR013325">
    <property type="entry name" value="RNA_pol_sigma_r2"/>
</dbReference>
<dbReference type="GO" id="GO:0006352">
    <property type="term" value="P:DNA-templated transcription initiation"/>
    <property type="evidence" value="ECO:0007669"/>
    <property type="project" value="UniProtKB-UniRule"/>
</dbReference>
<dbReference type="InterPro" id="IPR007627">
    <property type="entry name" value="RNA_pol_sigma70_r2"/>
</dbReference>
<dbReference type="GO" id="GO:0005737">
    <property type="term" value="C:cytoplasm"/>
    <property type="evidence" value="ECO:0007669"/>
    <property type="project" value="UniProtKB-SubCell"/>
</dbReference>
<organism evidence="11 12">
    <name type="scientific">Pseudothauera lacus</name>
    <dbReference type="NCBI Taxonomy" id="2136175"/>
    <lineage>
        <taxon>Bacteria</taxon>
        <taxon>Pseudomonadati</taxon>
        <taxon>Pseudomonadota</taxon>
        <taxon>Betaproteobacteria</taxon>
        <taxon>Rhodocyclales</taxon>
        <taxon>Zoogloeaceae</taxon>
        <taxon>Pseudothauera</taxon>
    </lineage>
</organism>
<feature type="region of interest" description="Sigma-70 factor domain-4" evidence="7">
    <location>
        <begin position="225"/>
        <end position="277"/>
    </location>
</feature>
<keyword evidence="2 7" id="KW-0805">Transcription regulation</keyword>
<evidence type="ECO:0000256" key="1">
    <source>
        <dbReference type="ARBA" id="ARBA00022490"/>
    </source>
</evidence>
<keyword evidence="1 7" id="KW-0963">Cytoplasm</keyword>
<comment type="subunit">
    <text evidence="7">Interacts with the RNA polymerase core enzyme.</text>
</comment>
<dbReference type="Pfam" id="PF04545">
    <property type="entry name" value="Sigma70_r4"/>
    <property type="match status" value="1"/>
</dbReference>
<dbReference type="InterPro" id="IPR009042">
    <property type="entry name" value="RNA_pol_sigma70_r1_2"/>
</dbReference>
<dbReference type="PANTHER" id="PTHR30376">
    <property type="entry name" value="SIGMA FACTOR RPOH HEAT SHOCK RELATED"/>
    <property type="match status" value="1"/>
</dbReference>
<comment type="subcellular location">
    <subcellularLocation>
        <location evidence="7">Cytoplasm</location>
    </subcellularLocation>
</comment>
<dbReference type="PROSITE" id="PS00716">
    <property type="entry name" value="SIGMA70_2"/>
    <property type="match status" value="1"/>
</dbReference>
<feature type="DNA-binding region" description="H-T-H motif" evidence="7">
    <location>
        <begin position="250"/>
        <end position="269"/>
    </location>
</feature>
<dbReference type="NCBIfam" id="TIGR02392">
    <property type="entry name" value="rpoH_proteo"/>
    <property type="match status" value="1"/>
</dbReference>
<dbReference type="Gene3D" id="1.20.120.1810">
    <property type="match status" value="1"/>
</dbReference>
<keyword evidence="6 7" id="KW-0804">Transcription</keyword>
<dbReference type="SUPFAM" id="SSF88659">
    <property type="entry name" value="Sigma3 and sigma4 domains of RNA polymerase sigma factors"/>
    <property type="match status" value="1"/>
</dbReference>
<dbReference type="SUPFAM" id="SSF88946">
    <property type="entry name" value="Sigma2 domain of RNA polymerase sigma factors"/>
    <property type="match status" value="1"/>
</dbReference>
<dbReference type="AlphaFoldDB" id="A0A2T4IBJ3"/>